<organism evidence="1 2">
    <name type="scientific">Pleurodeles waltl</name>
    <name type="common">Iberian ribbed newt</name>
    <dbReference type="NCBI Taxonomy" id="8319"/>
    <lineage>
        <taxon>Eukaryota</taxon>
        <taxon>Metazoa</taxon>
        <taxon>Chordata</taxon>
        <taxon>Craniata</taxon>
        <taxon>Vertebrata</taxon>
        <taxon>Euteleostomi</taxon>
        <taxon>Amphibia</taxon>
        <taxon>Batrachia</taxon>
        <taxon>Caudata</taxon>
        <taxon>Salamandroidea</taxon>
        <taxon>Salamandridae</taxon>
        <taxon>Pleurodelinae</taxon>
        <taxon>Pleurodeles</taxon>
    </lineage>
</organism>
<dbReference type="AlphaFoldDB" id="A0AAV7VGW6"/>
<proteinExistence type="predicted"/>
<gene>
    <name evidence="1" type="ORF">NDU88_004675</name>
</gene>
<keyword evidence="2" id="KW-1185">Reference proteome</keyword>
<dbReference type="EMBL" id="JANPWB010000003">
    <property type="protein sequence ID" value="KAJ1200854.1"/>
    <property type="molecule type" value="Genomic_DNA"/>
</dbReference>
<reference evidence="1" key="1">
    <citation type="journal article" date="2022" name="bioRxiv">
        <title>Sequencing and chromosome-scale assembly of the giantPleurodeles waltlgenome.</title>
        <authorList>
            <person name="Brown T."/>
            <person name="Elewa A."/>
            <person name="Iarovenko S."/>
            <person name="Subramanian E."/>
            <person name="Araus A.J."/>
            <person name="Petzold A."/>
            <person name="Susuki M."/>
            <person name="Suzuki K.-i.T."/>
            <person name="Hayashi T."/>
            <person name="Toyoda A."/>
            <person name="Oliveira C."/>
            <person name="Osipova E."/>
            <person name="Leigh N.D."/>
            <person name="Simon A."/>
            <person name="Yun M.H."/>
        </authorList>
    </citation>
    <scope>NUCLEOTIDE SEQUENCE</scope>
    <source>
        <strain evidence="1">20211129_DDA</strain>
        <tissue evidence="1">Liver</tissue>
    </source>
</reference>
<evidence type="ECO:0000313" key="1">
    <source>
        <dbReference type="EMBL" id="KAJ1200854.1"/>
    </source>
</evidence>
<comment type="caution">
    <text evidence="1">The sequence shown here is derived from an EMBL/GenBank/DDBJ whole genome shotgun (WGS) entry which is preliminary data.</text>
</comment>
<dbReference type="Proteomes" id="UP001066276">
    <property type="component" value="Chromosome 2_1"/>
</dbReference>
<sequence>MMSMSSVVAQSEYVAAQVAVVAAVSAAGTLAVVHVSAPVEGDTRTSPAASDGCPLGMMLRTGAEAAYVQVGVVAVQVAVVAPVSTVEQVAVLTSEGVSPVPHPEAPCPELTSL</sequence>
<protein>
    <recommendedName>
        <fullName evidence="3">Secreted protein</fullName>
    </recommendedName>
</protein>
<evidence type="ECO:0000313" key="2">
    <source>
        <dbReference type="Proteomes" id="UP001066276"/>
    </source>
</evidence>
<evidence type="ECO:0008006" key="3">
    <source>
        <dbReference type="Google" id="ProtNLM"/>
    </source>
</evidence>
<accession>A0AAV7VGW6</accession>
<name>A0AAV7VGW6_PLEWA</name>